<proteinExistence type="predicted"/>
<gene>
    <name evidence="2" type="ORF">SAMN04488498_110195</name>
</gene>
<accession>A0A1I4BLV4</accession>
<name>A0A1I4BLV4_9HYPH</name>
<evidence type="ECO:0000313" key="2">
    <source>
        <dbReference type="EMBL" id="SFK68946.1"/>
    </source>
</evidence>
<dbReference type="AlphaFoldDB" id="A0A1I4BLV4"/>
<evidence type="ECO:0000256" key="1">
    <source>
        <dbReference type="SAM" id="MobiDB-lite"/>
    </source>
</evidence>
<feature type="compositionally biased region" description="Polar residues" evidence="1">
    <location>
        <begin position="10"/>
        <end position="22"/>
    </location>
</feature>
<keyword evidence="3" id="KW-1185">Reference proteome</keyword>
<feature type="region of interest" description="Disordered" evidence="1">
    <location>
        <begin position="1"/>
        <end position="30"/>
    </location>
</feature>
<organism evidence="2 3">
    <name type="scientific">Neomesorhizobium albiziae</name>
    <dbReference type="NCBI Taxonomy" id="335020"/>
    <lineage>
        <taxon>Bacteria</taxon>
        <taxon>Pseudomonadati</taxon>
        <taxon>Pseudomonadota</taxon>
        <taxon>Alphaproteobacteria</taxon>
        <taxon>Hyphomicrobiales</taxon>
        <taxon>Phyllobacteriaceae</taxon>
        <taxon>Neomesorhizobium</taxon>
    </lineage>
</organism>
<sequence>MNAAAHPHARSSNFARRPSTQARADAPYGPPIFPNKRAIEMAETMREILYRDGSVTTDALVGEGFTATEIVEHSEEARRLANLVLTVEGQGGDRLDGIVEKVLIASAPLMPVTAGGALDRVHLRETWRAYCRATAAHRLDPWVSQSERCLHLLKAFLSGLPLLDREKNRVVQAVVVAQKKRVQA</sequence>
<dbReference type="EMBL" id="FOSL01000010">
    <property type="protein sequence ID" value="SFK68946.1"/>
    <property type="molecule type" value="Genomic_DNA"/>
</dbReference>
<protein>
    <submittedName>
        <fullName evidence="2">Uncharacterized protein</fullName>
    </submittedName>
</protein>
<reference evidence="2 3" key="1">
    <citation type="submission" date="2016-10" db="EMBL/GenBank/DDBJ databases">
        <authorList>
            <person name="Varghese N."/>
            <person name="Submissions S."/>
        </authorList>
    </citation>
    <scope>NUCLEOTIDE SEQUENCE [LARGE SCALE GENOMIC DNA]</scope>
    <source>
        <strain evidence="2 3">DSM 21822</strain>
    </source>
</reference>
<dbReference type="Proteomes" id="UP000323300">
    <property type="component" value="Unassembled WGS sequence"/>
</dbReference>
<evidence type="ECO:0000313" key="3">
    <source>
        <dbReference type="Proteomes" id="UP000323300"/>
    </source>
</evidence>